<dbReference type="EMBL" id="JAQAGZ010000009">
    <property type="protein sequence ID" value="MCZ8513702.1"/>
    <property type="molecule type" value="Genomic_DNA"/>
</dbReference>
<sequence>MEFRLKSDMLNRTKDESSYHQPVHGKSPRCLANWGLCIVQGIASAGAADRSYCDVPGY</sequence>
<organism evidence="1 2">
    <name type="scientific">Paenibacillus gyeongsangnamensis</name>
    <dbReference type="NCBI Taxonomy" id="3388067"/>
    <lineage>
        <taxon>Bacteria</taxon>
        <taxon>Bacillati</taxon>
        <taxon>Bacillota</taxon>
        <taxon>Bacilli</taxon>
        <taxon>Bacillales</taxon>
        <taxon>Paenibacillaceae</taxon>
        <taxon>Paenibacillus</taxon>
    </lineage>
</organism>
<name>A0ABT4Q9Z4_9BACL</name>
<proteinExistence type="predicted"/>
<protein>
    <submittedName>
        <fullName evidence="1">Uncharacterized protein</fullName>
    </submittedName>
</protein>
<keyword evidence="2" id="KW-1185">Reference proteome</keyword>
<dbReference type="Proteomes" id="UP001527882">
    <property type="component" value="Unassembled WGS sequence"/>
</dbReference>
<comment type="caution">
    <text evidence="1">The sequence shown here is derived from an EMBL/GenBank/DDBJ whole genome shotgun (WGS) entry which is preliminary data.</text>
</comment>
<gene>
    <name evidence="1" type="ORF">O9H85_14920</name>
</gene>
<accession>A0ABT4Q9Z4</accession>
<evidence type="ECO:0000313" key="2">
    <source>
        <dbReference type="Proteomes" id="UP001527882"/>
    </source>
</evidence>
<reference evidence="1 2" key="1">
    <citation type="submission" date="2022-12" db="EMBL/GenBank/DDBJ databases">
        <title>Draft genome sequence of Paenibacillus sp. dW9.</title>
        <authorList>
            <person name="Choi E.-W."/>
            <person name="Kim D.-U."/>
        </authorList>
    </citation>
    <scope>NUCLEOTIDE SEQUENCE [LARGE SCALE GENOMIC DNA]</scope>
    <source>
        <strain evidence="2">dW9</strain>
    </source>
</reference>
<evidence type="ECO:0000313" key="1">
    <source>
        <dbReference type="EMBL" id="MCZ8513702.1"/>
    </source>
</evidence>
<dbReference type="RefSeq" id="WP_269882226.1">
    <property type="nucleotide sequence ID" value="NZ_JAQAGZ010000009.1"/>
</dbReference>